<evidence type="ECO:0000256" key="3">
    <source>
        <dbReference type="SAM" id="MobiDB-lite"/>
    </source>
</evidence>
<feature type="transmembrane region" description="Helical" evidence="4">
    <location>
        <begin position="196"/>
        <end position="220"/>
    </location>
</feature>
<dbReference type="Gene3D" id="1.25.40.10">
    <property type="entry name" value="Tetratricopeptide repeat domain"/>
    <property type="match status" value="2"/>
</dbReference>
<name>A0A916Z5G5_9BACT</name>
<keyword evidence="4" id="KW-0812">Transmembrane</keyword>
<feature type="transmembrane region" description="Helical" evidence="4">
    <location>
        <begin position="376"/>
        <end position="394"/>
    </location>
</feature>
<feature type="transmembrane region" description="Helical" evidence="4">
    <location>
        <begin position="399"/>
        <end position="416"/>
    </location>
</feature>
<dbReference type="EMBL" id="BMKK01000013">
    <property type="protein sequence ID" value="GGD77607.1"/>
    <property type="molecule type" value="Genomic_DNA"/>
</dbReference>
<feature type="region of interest" description="Disordered" evidence="3">
    <location>
        <begin position="1"/>
        <end position="27"/>
    </location>
</feature>
<feature type="transmembrane region" description="Helical" evidence="4">
    <location>
        <begin position="140"/>
        <end position="162"/>
    </location>
</feature>
<evidence type="ECO:0000313" key="6">
    <source>
        <dbReference type="EMBL" id="GGD77607.1"/>
    </source>
</evidence>
<feature type="compositionally biased region" description="Polar residues" evidence="3">
    <location>
        <begin position="16"/>
        <end position="27"/>
    </location>
</feature>
<feature type="transmembrane region" description="Helical" evidence="4">
    <location>
        <begin position="346"/>
        <end position="364"/>
    </location>
</feature>
<dbReference type="Pfam" id="PF13231">
    <property type="entry name" value="PMT_2"/>
    <property type="match status" value="1"/>
</dbReference>
<feature type="transmembrane region" description="Helical" evidence="4">
    <location>
        <begin position="30"/>
        <end position="50"/>
    </location>
</feature>
<dbReference type="InterPro" id="IPR052346">
    <property type="entry name" value="O-mannosyl-transferase_TMTC"/>
</dbReference>
<feature type="transmembrane region" description="Helical" evidence="4">
    <location>
        <begin position="240"/>
        <end position="264"/>
    </location>
</feature>
<dbReference type="PANTHER" id="PTHR44227:SF3">
    <property type="entry name" value="PROTEIN O-MANNOSYL-TRANSFERASE TMTC4"/>
    <property type="match status" value="1"/>
</dbReference>
<dbReference type="InterPro" id="IPR038731">
    <property type="entry name" value="RgtA/B/C-like"/>
</dbReference>
<evidence type="ECO:0000256" key="1">
    <source>
        <dbReference type="ARBA" id="ARBA00022737"/>
    </source>
</evidence>
<evidence type="ECO:0000256" key="2">
    <source>
        <dbReference type="ARBA" id="ARBA00022803"/>
    </source>
</evidence>
<keyword evidence="2" id="KW-0802">TPR repeat</keyword>
<feature type="transmembrane region" description="Helical" evidence="4">
    <location>
        <begin position="168"/>
        <end position="184"/>
    </location>
</feature>
<gene>
    <name evidence="6" type="ORF">GCM10011514_46890</name>
</gene>
<feature type="domain" description="Glycosyltransferase RgtA/B/C/D-like" evidence="5">
    <location>
        <begin position="97"/>
        <end position="246"/>
    </location>
</feature>
<proteinExistence type="predicted"/>
<dbReference type="InterPro" id="IPR011990">
    <property type="entry name" value="TPR-like_helical_dom_sf"/>
</dbReference>
<keyword evidence="4" id="KW-1133">Transmembrane helix</keyword>
<keyword evidence="1" id="KW-0677">Repeat</keyword>
<dbReference type="RefSeq" id="WP_188770060.1">
    <property type="nucleotide sequence ID" value="NZ_BMKK01000013.1"/>
</dbReference>
<feature type="transmembrane region" description="Helical" evidence="4">
    <location>
        <begin position="284"/>
        <end position="301"/>
    </location>
</feature>
<sequence>MSKQQKPAKNTPVKPVNQTKVSPPKTSSGINPTILLIILALLTFIAYVGAFKNGFVEWDDQHYVTNNDLVLNPTGANIKTLMGRIVALNYHPITMLSLALNVILFGKGATSFIVTNVIIHTINTVLVFKFIQRLTESKNIVAFLTALVFGLHPMHVESVAWIAERKDVLYVFFFLLSCLSYLRFRKENNNKWLIISLLLFICSALSKAMAVPLPVVLLLIDYWQGREWLSVKNLVEKSAFFAVALFFGLMSINVQAGGDFYGLLTMELKNKALANPPFSGLERVAYPMFGYLKYHLMAILPFGLSNLHPYPVSGSATNPKYFLAIAFFIASIGIMIWSYSRKKYIFFGWGFFLVTIFLVLQFLSVGKAFMAERYSYLPYVGLFFMIFYGIDEYFQKPNVLLTIGSVFGVFCLFLTTQQVKTWKDNFSLWSNAYEQYPEDSSILESMADEYGRQGQYDKVQEFGEKALAINTNSYHTYEILANVYALKKDIPKSLQMYDKAIALDSTVGNVYFNRGITLVESNPAKAIEDYNKSMSLPSHDRLFKIRGARAYAYLKLNKFKEAIEDYTYVIENIDTNPSTYYTDRSIAKYNLNDKVGAIADLKQAVSLDPSNQIAQENLKLISSQK</sequence>
<dbReference type="Proteomes" id="UP000609064">
    <property type="component" value="Unassembled WGS sequence"/>
</dbReference>
<protein>
    <recommendedName>
        <fullName evidence="5">Glycosyltransferase RgtA/B/C/D-like domain-containing protein</fullName>
    </recommendedName>
</protein>
<dbReference type="AlphaFoldDB" id="A0A916Z5G5"/>
<accession>A0A916Z5G5</accession>
<reference evidence="6" key="1">
    <citation type="journal article" date="2014" name="Int. J. Syst. Evol. Microbiol.">
        <title>Complete genome sequence of Corynebacterium casei LMG S-19264T (=DSM 44701T), isolated from a smear-ripened cheese.</title>
        <authorList>
            <consortium name="US DOE Joint Genome Institute (JGI-PGF)"/>
            <person name="Walter F."/>
            <person name="Albersmeier A."/>
            <person name="Kalinowski J."/>
            <person name="Ruckert C."/>
        </authorList>
    </citation>
    <scope>NUCLEOTIDE SEQUENCE</scope>
    <source>
        <strain evidence="6">CGMCC 1.15958</strain>
    </source>
</reference>
<dbReference type="SMART" id="SM00028">
    <property type="entry name" value="TPR"/>
    <property type="match status" value="5"/>
</dbReference>
<feature type="transmembrane region" description="Helical" evidence="4">
    <location>
        <begin position="98"/>
        <end position="119"/>
    </location>
</feature>
<dbReference type="SUPFAM" id="SSF48452">
    <property type="entry name" value="TPR-like"/>
    <property type="match status" value="1"/>
</dbReference>
<feature type="transmembrane region" description="Helical" evidence="4">
    <location>
        <begin position="321"/>
        <end position="339"/>
    </location>
</feature>
<comment type="caution">
    <text evidence="6">The sequence shown here is derived from an EMBL/GenBank/DDBJ whole genome shotgun (WGS) entry which is preliminary data.</text>
</comment>
<keyword evidence="4" id="KW-0472">Membrane</keyword>
<dbReference type="Pfam" id="PF13181">
    <property type="entry name" value="TPR_8"/>
    <property type="match status" value="1"/>
</dbReference>
<evidence type="ECO:0000259" key="5">
    <source>
        <dbReference type="Pfam" id="PF13231"/>
    </source>
</evidence>
<dbReference type="PANTHER" id="PTHR44227">
    <property type="match status" value="1"/>
</dbReference>
<keyword evidence="7" id="KW-1185">Reference proteome</keyword>
<organism evidence="6 7">
    <name type="scientific">Emticicia aquatilis</name>
    <dbReference type="NCBI Taxonomy" id="1537369"/>
    <lineage>
        <taxon>Bacteria</taxon>
        <taxon>Pseudomonadati</taxon>
        <taxon>Bacteroidota</taxon>
        <taxon>Cytophagia</taxon>
        <taxon>Cytophagales</taxon>
        <taxon>Leadbetterellaceae</taxon>
        <taxon>Emticicia</taxon>
    </lineage>
</organism>
<evidence type="ECO:0000313" key="7">
    <source>
        <dbReference type="Proteomes" id="UP000609064"/>
    </source>
</evidence>
<evidence type="ECO:0000256" key="4">
    <source>
        <dbReference type="SAM" id="Phobius"/>
    </source>
</evidence>
<reference evidence="6" key="2">
    <citation type="submission" date="2020-09" db="EMBL/GenBank/DDBJ databases">
        <authorList>
            <person name="Sun Q."/>
            <person name="Zhou Y."/>
        </authorList>
    </citation>
    <scope>NUCLEOTIDE SEQUENCE</scope>
    <source>
        <strain evidence="6">CGMCC 1.15958</strain>
    </source>
</reference>
<dbReference type="InterPro" id="IPR019734">
    <property type="entry name" value="TPR_rpt"/>
</dbReference>